<organism evidence="1 2">
    <name type="scientific">Leptospira barantonii</name>
    <dbReference type="NCBI Taxonomy" id="2023184"/>
    <lineage>
        <taxon>Bacteria</taxon>
        <taxon>Pseudomonadati</taxon>
        <taxon>Spirochaetota</taxon>
        <taxon>Spirochaetia</taxon>
        <taxon>Leptospirales</taxon>
        <taxon>Leptospiraceae</taxon>
        <taxon>Leptospira</taxon>
    </lineage>
</organism>
<reference evidence="1 2" key="1">
    <citation type="submission" date="2017-07" db="EMBL/GenBank/DDBJ databases">
        <title>Leptospira spp. isolated from tropical soils.</title>
        <authorList>
            <person name="Thibeaux R."/>
            <person name="Iraola G."/>
            <person name="Ferres I."/>
            <person name="Bierque E."/>
            <person name="Girault D."/>
            <person name="Soupe-Gilbert M.-E."/>
            <person name="Picardeau M."/>
            <person name="Goarant C."/>
        </authorList>
    </citation>
    <scope>NUCLEOTIDE SEQUENCE [LARGE SCALE GENOMIC DNA]</scope>
    <source>
        <strain evidence="1 2">FH4-C-A1</strain>
    </source>
</reference>
<keyword evidence="2" id="KW-1185">Reference proteome</keyword>
<gene>
    <name evidence="1" type="ORF">CH367_07920</name>
</gene>
<dbReference type="RefSeq" id="WP_100761929.1">
    <property type="nucleotide sequence ID" value="NZ_NPDS01000002.1"/>
</dbReference>
<dbReference type="Gene3D" id="2.40.160.20">
    <property type="match status" value="1"/>
</dbReference>
<dbReference type="SUPFAM" id="SSF56925">
    <property type="entry name" value="OMPA-like"/>
    <property type="match status" value="1"/>
</dbReference>
<accession>A0ABX4NN97</accession>
<comment type="caution">
    <text evidence="1">The sequence shown here is derived from an EMBL/GenBank/DDBJ whole genome shotgun (WGS) entry which is preliminary data.</text>
</comment>
<evidence type="ECO:0000313" key="2">
    <source>
        <dbReference type="Proteomes" id="UP000231879"/>
    </source>
</evidence>
<protein>
    <recommendedName>
        <fullName evidence="3">DUF481 domain-containing protein</fullName>
    </recommendedName>
</protein>
<dbReference type="Proteomes" id="UP000231879">
    <property type="component" value="Unassembled WGS sequence"/>
</dbReference>
<dbReference type="InterPro" id="IPR011250">
    <property type="entry name" value="OMP/PagP_B-barrel"/>
</dbReference>
<evidence type="ECO:0000313" key="1">
    <source>
        <dbReference type="EMBL" id="PJZ58295.1"/>
    </source>
</evidence>
<evidence type="ECO:0008006" key="3">
    <source>
        <dbReference type="Google" id="ProtNLM"/>
    </source>
</evidence>
<dbReference type="EMBL" id="NPDS01000002">
    <property type="protein sequence ID" value="PJZ58295.1"/>
    <property type="molecule type" value="Genomic_DNA"/>
</dbReference>
<sequence>MYKILVIALFFLGSVIWAEEIRVGDEVFFGVIISQTSEEVIFLWKGQKYSFPRESVESIKSDSKDVDRSFAVISASVQGGTLIRGYIVENKNDIIVIQTDLGLIRLSQSKILKLEGIRDPDFSPNPKYLISNRAKLNYLTISIGPAAFLSSNQSLQRNFGFLRIQFDPGILNFDRYGKFGLTLEGLSSQNKKGEGVQFDAYLAHLSYSYYFREGRQLQPFARLRAGGGVLLLKDTEESISPYVYSGSLTLGIRAMITDQFYFDTGYSVGSISGRTKGVAYQEVSLGTGIRL</sequence>
<name>A0ABX4NN97_9LEPT</name>
<proteinExistence type="predicted"/>